<dbReference type="Proteomes" id="UP000279029">
    <property type="component" value="Chromosome"/>
</dbReference>
<dbReference type="CDD" id="cd21121">
    <property type="entry name" value="SPASM_Cmo-like"/>
    <property type="match status" value="1"/>
</dbReference>
<name>A0A3P7PCK4_9FIRM</name>
<dbReference type="CDD" id="cd01335">
    <property type="entry name" value="Radical_SAM"/>
    <property type="match status" value="1"/>
</dbReference>
<dbReference type="Pfam" id="PF13186">
    <property type="entry name" value="SPASM"/>
    <property type="match status" value="1"/>
</dbReference>
<evidence type="ECO:0000256" key="3">
    <source>
        <dbReference type="ARBA" id="ARBA00022691"/>
    </source>
</evidence>
<accession>A0A3P7PCK4</accession>
<dbReference type="AlphaFoldDB" id="A0A3P7PCK4"/>
<dbReference type="SFLD" id="SFLDF00570">
    <property type="entry name" value="tungsten_cofactor_oxidoreducas"/>
    <property type="match status" value="1"/>
</dbReference>
<dbReference type="SFLD" id="SFLDS00029">
    <property type="entry name" value="Radical_SAM"/>
    <property type="match status" value="1"/>
</dbReference>
<dbReference type="InterPro" id="IPR023885">
    <property type="entry name" value="4Fe4S-binding_SPASM_dom"/>
</dbReference>
<evidence type="ECO:0000259" key="7">
    <source>
        <dbReference type="PROSITE" id="PS51918"/>
    </source>
</evidence>
<dbReference type="PROSITE" id="PS01305">
    <property type="entry name" value="MOAA_NIFB_PQQE"/>
    <property type="match status" value="1"/>
</dbReference>
<dbReference type="GO" id="GO:0046872">
    <property type="term" value="F:metal ion binding"/>
    <property type="evidence" value="ECO:0007669"/>
    <property type="project" value="UniProtKB-KW"/>
</dbReference>
<dbReference type="SFLD" id="SFLDG01387">
    <property type="entry name" value="BtrN-like_SPASM_domain_contain"/>
    <property type="match status" value="1"/>
</dbReference>
<dbReference type="OrthoDB" id="9810775at2"/>
<keyword evidence="6" id="KW-0411">Iron-sulfur</keyword>
<dbReference type="RefSeq" id="WP_125136099.1">
    <property type="nucleotide sequence ID" value="NZ_LR130778.1"/>
</dbReference>
<dbReference type="NCBIfam" id="TIGR04317">
    <property type="entry name" value="W_rSAM_matur"/>
    <property type="match status" value="1"/>
</dbReference>
<sequence length="346" mass="39554">MAIKKVNLELTDRCNLNCTMCYRKSWSEAPQDMETEMLDKILNELVGMETLEEVVVGGIGEPTVHPRIMEVLERLSRYRLMLTSNGTFFTEDLMTALIDHVDQLVISIDGLSEVFFDIRGFELQVVIDNVKKLNALKITRNSKTPQLVFQMVISKTNKQDVFKLMDLVSELGATQFIVSNILPASLEDKDLILYSENDVPEMKAFYQRIRNHGLKKGLEVRLSESKLKTERRCRFVENDTTVINAKGDVTPCYRFAHSGTEVVFGRSKKIEAHSFGHVMADTLEDIWETDAYKKYRAMVYDNHYPSCTDCDLVDGCDLVRDTTSDCYGNMPSCGDCLWVRNLVYCI</sequence>
<evidence type="ECO:0000256" key="4">
    <source>
        <dbReference type="ARBA" id="ARBA00022723"/>
    </source>
</evidence>
<keyword evidence="2" id="KW-0004">4Fe-4S</keyword>
<evidence type="ECO:0000256" key="2">
    <source>
        <dbReference type="ARBA" id="ARBA00022485"/>
    </source>
</evidence>
<evidence type="ECO:0000256" key="6">
    <source>
        <dbReference type="ARBA" id="ARBA00023014"/>
    </source>
</evidence>
<dbReference type="SUPFAM" id="SSF102114">
    <property type="entry name" value="Radical SAM enzymes"/>
    <property type="match status" value="1"/>
</dbReference>
<protein>
    <submittedName>
        <fullName evidence="8">Tungsten cofactor oxidoreductase radical SAM maturase</fullName>
    </submittedName>
</protein>
<evidence type="ECO:0000256" key="1">
    <source>
        <dbReference type="ARBA" id="ARBA00001966"/>
    </source>
</evidence>
<keyword evidence="9" id="KW-1185">Reference proteome</keyword>
<dbReference type="InterPro" id="IPR034391">
    <property type="entry name" value="AdoMet-like_SPASM_containing"/>
</dbReference>
<dbReference type="InterPro" id="IPR000385">
    <property type="entry name" value="MoaA_NifB_PqqE_Fe-S-bd_CS"/>
</dbReference>
<dbReference type="PANTHER" id="PTHR11228:SF34">
    <property type="entry name" value="TUNGSTEN-CONTAINING ALDEHYDE FERREDOXIN OXIDOREDUCTASE COFACTOR MODIFYING PROTEIN"/>
    <property type="match status" value="1"/>
</dbReference>
<organism evidence="8 9">
    <name type="scientific">Petrocella atlantisensis</name>
    <dbReference type="NCBI Taxonomy" id="2173034"/>
    <lineage>
        <taxon>Bacteria</taxon>
        <taxon>Bacillati</taxon>
        <taxon>Bacillota</taxon>
        <taxon>Clostridia</taxon>
        <taxon>Lachnospirales</taxon>
        <taxon>Vallitaleaceae</taxon>
        <taxon>Petrocella</taxon>
    </lineage>
</organism>
<feature type="domain" description="Radical SAM core" evidence="7">
    <location>
        <begin position="1"/>
        <end position="219"/>
    </location>
</feature>
<keyword evidence="5" id="KW-0408">Iron</keyword>
<dbReference type="PANTHER" id="PTHR11228">
    <property type="entry name" value="RADICAL SAM DOMAIN PROTEIN"/>
    <property type="match status" value="1"/>
</dbReference>
<evidence type="ECO:0000313" key="9">
    <source>
        <dbReference type="Proteomes" id="UP000279029"/>
    </source>
</evidence>
<reference evidence="8 9" key="1">
    <citation type="submission" date="2018-09" db="EMBL/GenBank/DDBJ databases">
        <authorList>
            <person name="Postec A."/>
        </authorList>
    </citation>
    <scope>NUCLEOTIDE SEQUENCE [LARGE SCALE GENOMIC DNA]</scope>
    <source>
        <strain evidence="8">70B-A</strain>
    </source>
</reference>
<dbReference type="InterPro" id="IPR027604">
    <property type="entry name" value="W_rSAM_matur"/>
</dbReference>
<comment type="cofactor">
    <cofactor evidence="1">
        <name>[4Fe-4S] cluster</name>
        <dbReference type="ChEBI" id="CHEBI:49883"/>
    </cofactor>
</comment>
<proteinExistence type="predicted"/>
<dbReference type="InterPro" id="IPR007197">
    <property type="entry name" value="rSAM"/>
</dbReference>
<dbReference type="InterPro" id="IPR058240">
    <property type="entry name" value="rSAM_sf"/>
</dbReference>
<dbReference type="InterPro" id="IPR013785">
    <property type="entry name" value="Aldolase_TIM"/>
</dbReference>
<dbReference type="Pfam" id="PF04055">
    <property type="entry name" value="Radical_SAM"/>
    <property type="match status" value="1"/>
</dbReference>
<dbReference type="KEGG" id="cbar:PATL70BA_0750"/>
<dbReference type="InterPro" id="IPR050377">
    <property type="entry name" value="Radical_SAM_PqqE_MftC-like"/>
</dbReference>
<dbReference type="PROSITE" id="PS51918">
    <property type="entry name" value="RADICAL_SAM"/>
    <property type="match status" value="1"/>
</dbReference>
<dbReference type="GO" id="GO:0003824">
    <property type="term" value="F:catalytic activity"/>
    <property type="evidence" value="ECO:0007669"/>
    <property type="project" value="InterPro"/>
</dbReference>
<dbReference type="Gene3D" id="3.20.20.70">
    <property type="entry name" value="Aldolase class I"/>
    <property type="match status" value="1"/>
</dbReference>
<dbReference type="SFLD" id="SFLDG01067">
    <property type="entry name" value="SPASM/twitch_domain_containing"/>
    <property type="match status" value="1"/>
</dbReference>
<keyword evidence="4" id="KW-0479">Metal-binding</keyword>
<keyword evidence="3" id="KW-0949">S-adenosyl-L-methionine</keyword>
<gene>
    <name evidence="8" type="ORF">PATL70BA_0750</name>
</gene>
<dbReference type="GO" id="GO:0051539">
    <property type="term" value="F:4 iron, 4 sulfur cluster binding"/>
    <property type="evidence" value="ECO:0007669"/>
    <property type="project" value="UniProtKB-KW"/>
</dbReference>
<dbReference type="EMBL" id="LR130778">
    <property type="protein sequence ID" value="VDN46618.1"/>
    <property type="molecule type" value="Genomic_DNA"/>
</dbReference>
<evidence type="ECO:0000256" key="5">
    <source>
        <dbReference type="ARBA" id="ARBA00023004"/>
    </source>
</evidence>
<evidence type="ECO:0000313" key="8">
    <source>
        <dbReference type="EMBL" id="VDN46618.1"/>
    </source>
</evidence>